<dbReference type="RefSeq" id="WP_054836009.1">
    <property type="nucleotide sequence ID" value="NZ_BBBA01000001.1"/>
</dbReference>
<dbReference type="STRING" id="1293036.GCA_001315825_00081"/>
<organism evidence="1 2">
    <name type="scientific">Metallosphaera hakonensis JCM 8857 = DSM 7519</name>
    <dbReference type="NCBI Taxonomy" id="1293036"/>
    <lineage>
        <taxon>Archaea</taxon>
        <taxon>Thermoproteota</taxon>
        <taxon>Thermoprotei</taxon>
        <taxon>Sulfolobales</taxon>
        <taxon>Sulfolobaceae</taxon>
        <taxon>Metallosphaera</taxon>
    </lineage>
</organism>
<protein>
    <submittedName>
        <fullName evidence="1">Uncharacterized protein</fullName>
    </submittedName>
</protein>
<dbReference type="AlphaFoldDB" id="A0A2U9IUJ5"/>
<dbReference type="GeneID" id="36835290"/>
<dbReference type="EMBL" id="CP029287">
    <property type="protein sequence ID" value="AWR99652.1"/>
    <property type="molecule type" value="Genomic_DNA"/>
</dbReference>
<proteinExistence type="predicted"/>
<reference evidence="2" key="2">
    <citation type="submission" date="2020-03" db="EMBL/GenBank/DDBJ databases">
        <title>Complete Genome Sequences of Extremely Thermoacidophilic, Metal-Mobilizing Type-Strain Members of the Archaeal Family Sulfolobaceae: Acidianus brierleyi DSM-1651T, Acidianus sulfidivorans DSM-18786T, Metallosphaera hakonensis DSM-7519T, and Metallosphaera prunae DSM-10039T.</title>
        <authorList>
            <person name="Counts J.A."/>
            <person name="Kelly R.M."/>
        </authorList>
    </citation>
    <scope>NUCLEOTIDE SEQUENCE [LARGE SCALE GENOMIC DNA]</scope>
    <source>
        <strain evidence="2">HO1-1</strain>
    </source>
</reference>
<gene>
    <name evidence="1" type="ORF">DFR87_08070</name>
</gene>
<dbReference type="OrthoDB" id="34333at2157"/>
<keyword evidence="2" id="KW-1185">Reference proteome</keyword>
<dbReference type="Proteomes" id="UP000247586">
    <property type="component" value="Chromosome"/>
</dbReference>
<accession>A0A2U9IUJ5</accession>
<dbReference type="KEGG" id="mhk:DFR87_08070"/>
<evidence type="ECO:0000313" key="2">
    <source>
        <dbReference type="Proteomes" id="UP000247586"/>
    </source>
</evidence>
<evidence type="ECO:0000313" key="1">
    <source>
        <dbReference type="EMBL" id="AWR99652.1"/>
    </source>
</evidence>
<reference evidence="1 2" key="1">
    <citation type="submission" date="2018-05" db="EMBL/GenBank/DDBJ databases">
        <title>Complete Genome Sequences of Extremely Thermoacidophilic, Metal-Mobilizing Type-Strain Members of the Archaeal Family Sulfolobaceae: Acidianus brierleyi DSM-1651T, Acidianus sulfidivorans DSM-18786T, Metallosphaera hakonensis DSM-7519T, and Metallosphaera prunae DSM-10039T.</title>
        <authorList>
            <person name="Counts J.A."/>
            <person name="Kelly R.M."/>
        </authorList>
    </citation>
    <scope>NUCLEOTIDE SEQUENCE [LARGE SCALE GENOMIC DNA]</scope>
    <source>
        <strain evidence="1 2">HO1-1</strain>
    </source>
</reference>
<reference evidence="2" key="3">
    <citation type="submission" date="2020-03" db="EMBL/GenBank/DDBJ databases">
        <title>Sequencing and Assembly of Multiple Reported Metal-Biooxidizing Members of the Extremely Thermoacidophilic Archaeal Family Sulfolobaceae.</title>
        <authorList>
            <person name="Counts J.A."/>
            <person name="Kelly R.M."/>
        </authorList>
    </citation>
    <scope>NUCLEOTIDE SEQUENCE [LARGE SCALE GENOMIC DNA]</scope>
    <source>
        <strain evidence="2">HO1-1</strain>
    </source>
</reference>
<name>A0A2U9IUJ5_9CREN</name>
<sequence>MTEVEQLRKVVAELKLDNGKQNLIRVLNEIVKLLPPSDDIAITIGKKGTHEYVVDRKGLAIITTSQDEYLPFLSSSEKRISMDQIPEDVARKAANDINGILAQLMDVLKTHSRRSPKYEAIASEVEAIVKGERYNS</sequence>